<dbReference type="RefSeq" id="WP_248907715.1">
    <property type="nucleotide sequence ID" value="NZ_CP109979.1"/>
</dbReference>
<reference evidence="2 3" key="1">
    <citation type="journal article" date="2019" name="Int. J. Syst. Evol. Microbiol.">
        <title>The Global Catalogue of Microorganisms (GCM) 10K type strain sequencing project: providing services to taxonomists for standard genome sequencing and annotation.</title>
        <authorList>
            <consortium name="The Broad Institute Genomics Platform"/>
            <consortium name="The Broad Institute Genome Sequencing Center for Infectious Disease"/>
            <person name="Wu L."/>
            <person name="Ma J."/>
        </authorList>
    </citation>
    <scope>NUCLEOTIDE SEQUENCE [LARGE SCALE GENOMIC DNA]</scope>
    <source>
        <strain evidence="2 3">RDMS1</strain>
    </source>
</reference>
<proteinExistence type="predicted"/>
<evidence type="ECO:0000259" key="1">
    <source>
        <dbReference type="Pfam" id="PF12172"/>
    </source>
</evidence>
<protein>
    <submittedName>
        <fullName evidence="2">Zn-ribbon domain-containing OB-fold protein</fullName>
    </submittedName>
</protein>
<evidence type="ECO:0000313" key="2">
    <source>
        <dbReference type="EMBL" id="MFC7190617.1"/>
    </source>
</evidence>
<sequence>MSLSYSEWTEGLRTGALLGVSCSDCTTTYGTPVSVCHDCGGRSLQSVELPDEGILHSITRIAVPPVGFDGSYYVGIVEVENDRNRARLAARIESDEEPEIGTTVVLTDVIEEDPSGYVAPVFETRDER</sequence>
<dbReference type="InterPro" id="IPR022002">
    <property type="entry name" value="ChsH2_Znr"/>
</dbReference>
<dbReference type="InterPro" id="IPR052513">
    <property type="entry name" value="Thioester_dehydratase-like"/>
</dbReference>
<evidence type="ECO:0000313" key="3">
    <source>
        <dbReference type="Proteomes" id="UP001596417"/>
    </source>
</evidence>
<dbReference type="EMBL" id="JBHTAX010000001">
    <property type="protein sequence ID" value="MFC7190617.1"/>
    <property type="molecule type" value="Genomic_DNA"/>
</dbReference>
<name>A0ABD5YQB0_9EURY</name>
<dbReference type="Proteomes" id="UP001596417">
    <property type="component" value="Unassembled WGS sequence"/>
</dbReference>
<accession>A0ABD5YQB0</accession>
<dbReference type="Pfam" id="PF12172">
    <property type="entry name" value="zf-ChsH2"/>
    <property type="match status" value="1"/>
</dbReference>
<comment type="caution">
    <text evidence="2">The sequence shown here is derived from an EMBL/GenBank/DDBJ whole genome shotgun (WGS) entry which is preliminary data.</text>
</comment>
<organism evidence="2 3">
    <name type="scientific">Halocatena marina</name>
    <dbReference type="NCBI Taxonomy" id="2934937"/>
    <lineage>
        <taxon>Archaea</taxon>
        <taxon>Methanobacteriati</taxon>
        <taxon>Methanobacteriota</taxon>
        <taxon>Stenosarchaea group</taxon>
        <taxon>Halobacteria</taxon>
        <taxon>Halobacteriales</taxon>
        <taxon>Natronomonadaceae</taxon>
        <taxon>Halocatena</taxon>
    </lineage>
</organism>
<dbReference type="GeneID" id="76200251"/>
<dbReference type="SUPFAM" id="SSF50249">
    <property type="entry name" value="Nucleic acid-binding proteins"/>
    <property type="match status" value="1"/>
</dbReference>
<dbReference type="Gene3D" id="6.10.30.10">
    <property type="match status" value="1"/>
</dbReference>
<dbReference type="PANTHER" id="PTHR34075">
    <property type="entry name" value="BLR3430 PROTEIN"/>
    <property type="match status" value="1"/>
</dbReference>
<feature type="domain" description="ChsH2 rubredoxin-like zinc ribbon" evidence="1">
    <location>
        <begin position="10"/>
        <end position="44"/>
    </location>
</feature>
<dbReference type="PANTHER" id="PTHR34075:SF5">
    <property type="entry name" value="BLR3430 PROTEIN"/>
    <property type="match status" value="1"/>
</dbReference>
<keyword evidence="3" id="KW-1185">Reference proteome</keyword>
<dbReference type="AlphaFoldDB" id="A0ABD5YQB0"/>
<dbReference type="InterPro" id="IPR012340">
    <property type="entry name" value="NA-bd_OB-fold"/>
</dbReference>
<gene>
    <name evidence="2" type="ORF">ACFQL7_12725</name>
</gene>